<dbReference type="SUPFAM" id="SSF48452">
    <property type="entry name" value="TPR-like"/>
    <property type="match status" value="1"/>
</dbReference>
<accession>A0ABW1MIW9</accession>
<dbReference type="Pfam" id="PF00196">
    <property type="entry name" value="GerE"/>
    <property type="match status" value="1"/>
</dbReference>
<evidence type="ECO:0000256" key="1">
    <source>
        <dbReference type="SAM" id="MobiDB-lite"/>
    </source>
</evidence>
<organism evidence="3 4">
    <name type="scientific">Streptomyces ochraceiscleroticus</name>
    <dbReference type="NCBI Taxonomy" id="47761"/>
    <lineage>
        <taxon>Bacteria</taxon>
        <taxon>Bacillati</taxon>
        <taxon>Actinomycetota</taxon>
        <taxon>Actinomycetes</taxon>
        <taxon>Kitasatosporales</taxon>
        <taxon>Streptomycetaceae</taxon>
        <taxon>Streptomyces</taxon>
    </lineage>
</organism>
<dbReference type="SUPFAM" id="SSF46894">
    <property type="entry name" value="C-terminal effector domain of the bipartite response regulators"/>
    <property type="match status" value="1"/>
</dbReference>
<dbReference type="Gene3D" id="1.25.40.10">
    <property type="entry name" value="Tetratricopeptide repeat domain"/>
    <property type="match status" value="1"/>
</dbReference>
<evidence type="ECO:0000313" key="4">
    <source>
        <dbReference type="Proteomes" id="UP001596139"/>
    </source>
</evidence>
<dbReference type="Gene3D" id="1.10.10.10">
    <property type="entry name" value="Winged helix-like DNA-binding domain superfamily/Winged helix DNA-binding domain"/>
    <property type="match status" value="1"/>
</dbReference>
<dbReference type="InterPro" id="IPR011990">
    <property type="entry name" value="TPR-like_helical_dom_sf"/>
</dbReference>
<reference evidence="4" key="1">
    <citation type="journal article" date="2019" name="Int. J. Syst. Evol. Microbiol.">
        <title>The Global Catalogue of Microorganisms (GCM) 10K type strain sequencing project: providing services to taxonomists for standard genome sequencing and annotation.</title>
        <authorList>
            <consortium name="The Broad Institute Genomics Platform"/>
            <consortium name="The Broad Institute Genome Sequencing Center for Infectious Disease"/>
            <person name="Wu L."/>
            <person name="Ma J."/>
        </authorList>
    </citation>
    <scope>NUCLEOTIDE SEQUENCE [LARGE SCALE GENOMIC DNA]</scope>
    <source>
        <strain evidence="4">CGMCC 1.15180</strain>
    </source>
</reference>
<feature type="region of interest" description="Disordered" evidence="1">
    <location>
        <begin position="690"/>
        <end position="752"/>
    </location>
</feature>
<dbReference type="Gene3D" id="3.40.50.300">
    <property type="entry name" value="P-loop containing nucleotide triphosphate hydrolases"/>
    <property type="match status" value="1"/>
</dbReference>
<feature type="domain" description="HTH luxR-type" evidence="2">
    <location>
        <begin position="744"/>
        <end position="805"/>
    </location>
</feature>
<comment type="caution">
    <text evidence="3">The sequence shown here is derived from an EMBL/GenBank/DDBJ whole genome shotgun (WGS) entry which is preliminary data.</text>
</comment>
<dbReference type="PANTHER" id="PTHR47691">
    <property type="entry name" value="REGULATOR-RELATED"/>
    <property type="match status" value="1"/>
</dbReference>
<feature type="compositionally biased region" description="Low complexity" evidence="1">
    <location>
        <begin position="712"/>
        <end position="729"/>
    </location>
</feature>
<dbReference type="PANTHER" id="PTHR47691:SF3">
    <property type="entry name" value="HTH-TYPE TRANSCRIPTIONAL REGULATOR RV0890C-RELATED"/>
    <property type="match status" value="1"/>
</dbReference>
<protein>
    <submittedName>
        <fullName evidence="3">LuxR C-terminal-related transcriptional regulator</fullName>
    </submittedName>
</protein>
<dbReference type="InterPro" id="IPR027417">
    <property type="entry name" value="P-loop_NTPase"/>
</dbReference>
<dbReference type="CDD" id="cd06170">
    <property type="entry name" value="LuxR_C_like"/>
    <property type="match status" value="1"/>
</dbReference>
<feature type="compositionally biased region" description="Pro residues" evidence="1">
    <location>
        <begin position="694"/>
        <end position="711"/>
    </location>
</feature>
<dbReference type="Proteomes" id="UP001596139">
    <property type="component" value="Unassembled WGS sequence"/>
</dbReference>
<dbReference type="SUPFAM" id="SSF52540">
    <property type="entry name" value="P-loop containing nucleoside triphosphate hydrolases"/>
    <property type="match status" value="1"/>
</dbReference>
<dbReference type="SMART" id="SM00421">
    <property type="entry name" value="HTH_LUXR"/>
    <property type="match status" value="1"/>
</dbReference>
<dbReference type="InterPro" id="IPR036388">
    <property type="entry name" value="WH-like_DNA-bd_sf"/>
</dbReference>
<dbReference type="PROSITE" id="PS50043">
    <property type="entry name" value="HTH_LUXR_2"/>
    <property type="match status" value="1"/>
</dbReference>
<dbReference type="InterPro" id="IPR000792">
    <property type="entry name" value="Tscrpt_reg_LuxR_C"/>
</dbReference>
<dbReference type="RefSeq" id="WP_157848902.1">
    <property type="nucleotide sequence ID" value="NZ_JBHSPX010000004.1"/>
</dbReference>
<proteinExistence type="predicted"/>
<dbReference type="PRINTS" id="PR00038">
    <property type="entry name" value="HTHLUXR"/>
</dbReference>
<name>A0ABW1MIW9_9ACTN</name>
<evidence type="ECO:0000259" key="2">
    <source>
        <dbReference type="PROSITE" id="PS50043"/>
    </source>
</evidence>
<sequence length="805" mass="88546">MRYLREQQAGGLPLEVTGFVGREQELREIGALLDKARLVSLIGPGGVGKTRLALRTARTALPYFPDRACFVELSSLHDPVLLPHTVAAALGLSEQGDRDPVGLLVSYLAAKRLLLVLDTCEHMLDACAMLADLMLRMAPGVTVLVTSRQPLDVPGEFVYPITPLPTDREAVQLFAERAAAVVPGFAVTDANRKDVTSVCRRLDGMPLAIELAVVRLRVLSLGDLAARLEHRFQALTGGRRGAVPRHRTLQDAIDWSHDLCTPREQLLWRRLSVFAGEFDAEAAETVCGGGELPAEDVLEQLIGLVDKSVVLRIEAEQARYRLLDTLREYGAERLTQSGEEEAYRRAHFDYFAVFAERADRPFHSDRQAEHLRALARWLQNFRIAMEYGTSTDDPELALRGLDLATRLWTHWITTGRLREGARWLERGLANVEHDCPERVEALHRIAWALMVFGRHDESEPYILESLAMAERIGDRRGATYAKEFHGCLSMVCGRLDEAHRDLNEARRGFRELSDNDGLAITCFIQTFGAAVVGDVEHAWEISGEGLRALEPVPGECWSRSYCLLYRQLALWMAHEDSRAEERDRLGREALVLKLAVNDRLGAAVALELLAWSAGRSERFERSAWLLGAAEAIWTRIGGARLFNVPILNAERDTAVTAARTALGDSAYADHHARGAALDLTESVTYAVQDTDALPKPPPGIPTPGIPTPGIPMPGSTAASAGTMSAPSTPQTVPGTVALPAPDRTTPRPPGLTNRERQVAALVAEGLTNRQIAERLVVSKRTADAHVEHILNKLGLTSRTQITGLE</sequence>
<evidence type="ECO:0000313" key="3">
    <source>
        <dbReference type="EMBL" id="MFC6063673.1"/>
    </source>
</evidence>
<dbReference type="InterPro" id="IPR016032">
    <property type="entry name" value="Sig_transdc_resp-reg_C-effctor"/>
</dbReference>
<dbReference type="EMBL" id="JBHSPX010000004">
    <property type="protein sequence ID" value="MFC6063673.1"/>
    <property type="molecule type" value="Genomic_DNA"/>
</dbReference>
<dbReference type="InterPro" id="IPR058852">
    <property type="entry name" value="HTH_77"/>
</dbReference>
<keyword evidence="4" id="KW-1185">Reference proteome</keyword>
<dbReference type="Pfam" id="PF25872">
    <property type="entry name" value="HTH_77"/>
    <property type="match status" value="1"/>
</dbReference>
<dbReference type="PRINTS" id="PR00364">
    <property type="entry name" value="DISEASERSIST"/>
</dbReference>
<gene>
    <name evidence="3" type="ORF">ACFP4F_14030</name>
</gene>